<dbReference type="InterPro" id="IPR036052">
    <property type="entry name" value="TrpB-like_PALP_sf"/>
</dbReference>
<sequence length="324" mass="34836">MVSELISLRRIWKAKQRVAGLVLQTPLIYSDALSKHTGNQVYLKLENHQPTGAFKLRGAANKILSLSKDDQKKGVATFSTGNHGIAVAYVAKQLGIRSIVCISSRVPKGKVNRLKDLGAEVAVVGENQDDAEDYCYRLEKEQGVSVIKPFDDLEVIAGQGTIGIEVLEQCPDIDEIVIPLSGGGLLSGIGYTLKSNDSSIQVTGVSMEKSAVMHESLKQGYPIKIAETPTLADSLLGGIGPDNQYTFQLTKQYMDNSVLISEKAIAEGVLFLLEHHKMAVEGAAGAVIGKLLSEKQKGDGRVIVGVVSGNNIDHETVSELLKTR</sequence>
<comment type="cofactor">
    <cofactor evidence="1">
        <name>pyridoxal 5'-phosphate</name>
        <dbReference type="ChEBI" id="CHEBI:597326"/>
    </cofactor>
</comment>
<dbReference type="Pfam" id="PF00291">
    <property type="entry name" value="PALP"/>
    <property type="match status" value="1"/>
</dbReference>
<feature type="domain" description="Tryptophan synthase beta chain-like PALP" evidence="4">
    <location>
        <begin position="21"/>
        <end position="309"/>
    </location>
</feature>
<evidence type="ECO:0000313" key="6">
    <source>
        <dbReference type="Proteomes" id="UP001221597"/>
    </source>
</evidence>
<reference evidence="5 6" key="1">
    <citation type="submission" date="2023-04" db="EMBL/GenBank/DDBJ databases">
        <title>Genome sequence of Halobacillus naozhouensis KACC 21980.</title>
        <authorList>
            <person name="Kim S."/>
            <person name="Heo J."/>
            <person name="Kwon S.-W."/>
        </authorList>
    </citation>
    <scope>NUCLEOTIDE SEQUENCE [LARGE SCALE GENOMIC DNA]</scope>
    <source>
        <strain evidence="5 6">KCTC 13234</strain>
    </source>
</reference>
<evidence type="ECO:0000256" key="3">
    <source>
        <dbReference type="ARBA" id="ARBA00023239"/>
    </source>
</evidence>
<keyword evidence="6" id="KW-1185">Reference proteome</keyword>
<dbReference type="InterPro" id="IPR050147">
    <property type="entry name" value="Ser/Thr_Dehydratase"/>
</dbReference>
<proteinExistence type="predicted"/>
<dbReference type="PANTHER" id="PTHR48078:SF6">
    <property type="entry name" value="L-THREONINE DEHYDRATASE CATABOLIC TDCB"/>
    <property type="match status" value="1"/>
</dbReference>
<evidence type="ECO:0000256" key="2">
    <source>
        <dbReference type="ARBA" id="ARBA00022898"/>
    </source>
</evidence>
<evidence type="ECO:0000256" key="1">
    <source>
        <dbReference type="ARBA" id="ARBA00001933"/>
    </source>
</evidence>
<dbReference type="CDD" id="cd01562">
    <property type="entry name" value="Thr-dehyd"/>
    <property type="match status" value="1"/>
</dbReference>
<protein>
    <submittedName>
        <fullName evidence="5">Pyridoxal-phosphate dependent enzyme</fullName>
    </submittedName>
</protein>
<dbReference type="PROSITE" id="PS00165">
    <property type="entry name" value="DEHYDRATASE_SER_THR"/>
    <property type="match status" value="1"/>
</dbReference>
<keyword evidence="2" id="KW-0663">Pyridoxal phosphate</keyword>
<dbReference type="SUPFAM" id="SSF53686">
    <property type="entry name" value="Tryptophan synthase beta subunit-like PLP-dependent enzymes"/>
    <property type="match status" value="1"/>
</dbReference>
<dbReference type="Gene3D" id="3.40.50.1100">
    <property type="match status" value="2"/>
</dbReference>
<dbReference type="InterPro" id="IPR000634">
    <property type="entry name" value="Ser/Thr_deHydtase_PyrdxlP-BS"/>
</dbReference>
<keyword evidence="3" id="KW-0456">Lyase</keyword>
<gene>
    <name evidence="5" type="ORF">P9989_20530</name>
</gene>
<organism evidence="5 6">
    <name type="scientific">Halobacillus naozhouensis</name>
    <dbReference type="NCBI Taxonomy" id="554880"/>
    <lineage>
        <taxon>Bacteria</taxon>
        <taxon>Bacillati</taxon>
        <taxon>Bacillota</taxon>
        <taxon>Bacilli</taxon>
        <taxon>Bacillales</taxon>
        <taxon>Bacillaceae</taxon>
        <taxon>Halobacillus</taxon>
    </lineage>
</organism>
<accession>A0ABY8J7Y4</accession>
<evidence type="ECO:0000259" key="4">
    <source>
        <dbReference type="Pfam" id="PF00291"/>
    </source>
</evidence>
<dbReference type="EMBL" id="CP121671">
    <property type="protein sequence ID" value="WFT77066.1"/>
    <property type="molecule type" value="Genomic_DNA"/>
</dbReference>
<dbReference type="InterPro" id="IPR001926">
    <property type="entry name" value="TrpB-like_PALP"/>
</dbReference>
<evidence type="ECO:0000313" key="5">
    <source>
        <dbReference type="EMBL" id="WFT77066.1"/>
    </source>
</evidence>
<dbReference type="Proteomes" id="UP001221597">
    <property type="component" value="Chromosome"/>
</dbReference>
<name>A0ABY8J7Y4_9BACI</name>
<dbReference type="PANTHER" id="PTHR48078">
    <property type="entry name" value="THREONINE DEHYDRATASE, MITOCHONDRIAL-RELATED"/>
    <property type="match status" value="1"/>
</dbReference>